<feature type="compositionally biased region" description="Basic residues" evidence="7">
    <location>
        <begin position="376"/>
        <end position="387"/>
    </location>
</feature>
<organism evidence="9 10">
    <name type="scientific">Aspergillus cavernicola</name>
    <dbReference type="NCBI Taxonomy" id="176166"/>
    <lineage>
        <taxon>Eukaryota</taxon>
        <taxon>Fungi</taxon>
        <taxon>Dikarya</taxon>
        <taxon>Ascomycota</taxon>
        <taxon>Pezizomycotina</taxon>
        <taxon>Eurotiomycetes</taxon>
        <taxon>Eurotiomycetidae</taxon>
        <taxon>Eurotiales</taxon>
        <taxon>Aspergillaceae</taxon>
        <taxon>Aspergillus</taxon>
        <taxon>Aspergillus subgen. Nidulantes</taxon>
    </lineage>
</organism>
<keyword evidence="10" id="KW-1185">Reference proteome</keyword>
<dbReference type="InterPro" id="IPR030456">
    <property type="entry name" value="TF_fork_head_CS_2"/>
</dbReference>
<feature type="compositionally biased region" description="Basic and acidic residues" evidence="7">
    <location>
        <begin position="1"/>
        <end position="17"/>
    </location>
</feature>
<feature type="region of interest" description="Disordered" evidence="7">
    <location>
        <begin position="1"/>
        <end position="62"/>
    </location>
</feature>
<dbReference type="Pfam" id="PF00250">
    <property type="entry name" value="Forkhead"/>
    <property type="match status" value="1"/>
</dbReference>
<feature type="region of interest" description="Disordered" evidence="7">
    <location>
        <begin position="304"/>
        <end position="393"/>
    </location>
</feature>
<dbReference type="InterPro" id="IPR001766">
    <property type="entry name" value="Fork_head_dom"/>
</dbReference>
<comment type="subcellular location">
    <subcellularLocation>
        <location evidence="1 6">Nucleus</location>
    </subcellularLocation>
</comment>
<evidence type="ECO:0000256" key="2">
    <source>
        <dbReference type="ARBA" id="ARBA00023015"/>
    </source>
</evidence>
<evidence type="ECO:0000256" key="7">
    <source>
        <dbReference type="SAM" id="MobiDB-lite"/>
    </source>
</evidence>
<keyword evidence="4" id="KW-0804">Transcription</keyword>
<keyword evidence="5 6" id="KW-0539">Nucleus</keyword>
<dbReference type="PANTHER" id="PTHR45881">
    <property type="entry name" value="CHECKPOINT SUPPRESSOR 1-LIKE, ISOFORM A-RELATED"/>
    <property type="match status" value="1"/>
</dbReference>
<evidence type="ECO:0000256" key="6">
    <source>
        <dbReference type="PROSITE-ProRule" id="PRU00089"/>
    </source>
</evidence>
<keyword evidence="2" id="KW-0805">Transcription regulation</keyword>
<dbReference type="Proteomes" id="UP001610335">
    <property type="component" value="Unassembled WGS sequence"/>
</dbReference>
<name>A0ABR4HV48_9EURO</name>
<dbReference type="PANTHER" id="PTHR45881:SF5">
    <property type="entry name" value="FORK-HEAD DOMAIN-CONTAINING PROTEIN"/>
    <property type="match status" value="1"/>
</dbReference>
<feature type="region of interest" description="Disordered" evidence="7">
    <location>
        <begin position="81"/>
        <end position="112"/>
    </location>
</feature>
<dbReference type="SUPFAM" id="SSF46785">
    <property type="entry name" value="Winged helix' DNA-binding domain"/>
    <property type="match status" value="1"/>
</dbReference>
<feature type="compositionally biased region" description="Low complexity" evidence="7">
    <location>
        <begin position="160"/>
        <end position="181"/>
    </location>
</feature>
<feature type="region of interest" description="Disordered" evidence="7">
    <location>
        <begin position="127"/>
        <end position="182"/>
    </location>
</feature>
<keyword evidence="3 6" id="KW-0238">DNA-binding</keyword>
<evidence type="ECO:0000256" key="4">
    <source>
        <dbReference type="ARBA" id="ARBA00023163"/>
    </source>
</evidence>
<protein>
    <recommendedName>
        <fullName evidence="8">Fork-head domain-containing protein</fullName>
    </recommendedName>
</protein>
<proteinExistence type="predicted"/>
<feature type="DNA-binding region" description="Fork-head" evidence="6">
    <location>
        <begin position="222"/>
        <end position="314"/>
    </location>
</feature>
<evidence type="ECO:0000256" key="3">
    <source>
        <dbReference type="ARBA" id="ARBA00023125"/>
    </source>
</evidence>
<reference evidence="9 10" key="1">
    <citation type="submission" date="2024-07" db="EMBL/GenBank/DDBJ databases">
        <title>Section-level genome sequencing and comparative genomics of Aspergillus sections Usti and Cavernicolus.</title>
        <authorList>
            <consortium name="Lawrence Berkeley National Laboratory"/>
            <person name="Nybo J.L."/>
            <person name="Vesth T.C."/>
            <person name="Theobald S."/>
            <person name="Frisvad J.C."/>
            <person name="Larsen T.O."/>
            <person name="Kjaerboelling I."/>
            <person name="Rothschild-Mancinelli K."/>
            <person name="Lyhne E.K."/>
            <person name="Kogle M.E."/>
            <person name="Barry K."/>
            <person name="Clum A."/>
            <person name="Na H."/>
            <person name="Ledsgaard L."/>
            <person name="Lin J."/>
            <person name="Lipzen A."/>
            <person name="Kuo A."/>
            <person name="Riley R."/>
            <person name="Mondo S."/>
            <person name="LaButti K."/>
            <person name="Haridas S."/>
            <person name="Pangalinan J."/>
            <person name="Salamov A.A."/>
            <person name="Simmons B.A."/>
            <person name="Magnuson J.K."/>
            <person name="Chen J."/>
            <person name="Drula E."/>
            <person name="Henrissat B."/>
            <person name="Wiebenga A."/>
            <person name="Lubbers R.J."/>
            <person name="Gomes A.C."/>
            <person name="Makela M.R."/>
            <person name="Stajich J."/>
            <person name="Grigoriev I.V."/>
            <person name="Mortensen U.H."/>
            <person name="De vries R.P."/>
            <person name="Baker S.E."/>
            <person name="Andersen M.R."/>
        </authorList>
    </citation>
    <scope>NUCLEOTIDE SEQUENCE [LARGE SCALE GENOMIC DNA]</scope>
    <source>
        <strain evidence="9 10">CBS 600.67</strain>
    </source>
</reference>
<evidence type="ECO:0000256" key="5">
    <source>
        <dbReference type="ARBA" id="ARBA00023242"/>
    </source>
</evidence>
<evidence type="ECO:0000313" key="9">
    <source>
        <dbReference type="EMBL" id="KAL2819368.1"/>
    </source>
</evidence>
<evidence type="ECO:0000256" key="1">
    <source>
        <dbReference type="ARBA" id="ARBA00004123"/>
    </source>
</evidence>
<gene>
    <name evidence="9" type="ORF">BDW59DRAFT_122127</name>
</gene>
<dbReference type="Gene3D" id="1.10.10.10">
    <property type="entry name" value="Winged helix-like DNA-binding domain superfamily/Winged helix DNA-binding domain"/>
    <property type="match status" value="1"/>
</dbReference>
<evidence type="ECO:0000313" key="10">
    <source>
        <dbReference type="Proteomes" id="UP001610335"/>
    </source>
</evidence>
<dbReference type="InterPro" id="IPR036388">
    <property type="entry name" value="WH-like_DNA-bd_sf"/>
</dbReference>
<feature type="domain" description="Fork-head" evidence="8">
    <location>
        <begin position="222"/>
        <end position="314"/>
    </location>
</feature>
<dbReference type="InterPro" id="IPR036390">
    <property type="entry name" value="WH_DNA-bd_sf"/>
</dbReference>
<comment type="caution">
    <text evidence="9">The sequence shown here is derived from an EMBL/GenBank/DDBJ whole genome shotgun (WGS) entry which is preliminary data.</text>
</comment>
<accession>A0ABR4HV48</accession>
<dbReference type="SMART" id="SM00339">
    <property type="entry name" value="FH"/>
    <property type="match status" value="1"/>
</dbReference>
<sequence>MNRFNPHRDSTLDHISFDRNPFQQQSHSRTPESPPSVLDSAGYGNSPNETWSDSSSSSSEAMMPYHQPWVVEPAMKYSLISPQSPIEPPPDGLPRIVPSMGGGGSPEWSTSLLISNYSPSRQLKPEMRRLPAGRPPSDWVHAPGSIRASHHPVGARPPHSHSSSSSTNPTPTTGLSPTSASMPYHSLPLSLVSPPIKLEMDREDVSMTHMDDGEDTNADPPYSQLIYEALLTAPGKKLPLQGIYLWFEKNTAKGRDRSSKGWQNSIRHNLSMNAGFEAVREESTPGKKAVNYWRLTDEAVNNGIQSTTRYRKQTNYKKPVASDPPAPQRQRSGAKGGKATKTTARFRSNGSMSSMSQDEYRRERACRQQQQQQQHLHLHHQHQHQHQRQQQVISSQRQLPKNFLYNSQYLHHRSSPTTTSAAGTTVLSPVYARGGATPTTTTPNPMTLTVTRSSAIESFDLSNVVGCADAPPCTAPTPIFCNMAGPGPDCLVFDSGFMGWDGLHSPFAAAEISTSDLHIGL</sequence>
<dbReference type="PROSITE" id="PS50039">
    <property type="entry name" value="FORK_HEAD_3"/>
    <property type="match status" value="1"/>
</dbReference>
<dbReference type="EMBL" id="JBFXLS010000077">
    <property type="protein sequence ID" value="KAL2819368.1"/>
    <property type="molecule type" value="Genomic_DNA"/>
</dbReference>
<dbReference type="PROSITE" id="PS00658">
    <property type="entry name" value="FORK_HEAD_2"/>
    <property type="match status" value="1"/>
</dbReference>
<feature type="compositionally biased region" description="Polar residues" evidence="7">
    <location>
        <begin position="345"/>
        <end position="357"/>
    </location>
</feature>
<evidence type="ECO:0000259" key="8">
    <source>
        <dbReference type="PROSITE" id="PS50039"/>
    </source>
</evidence>